<evidence type="ECO:0000313" key="3">
    <source>
        <dbReference type="Proteomes" id="UP000199492"/>
    </source>
</evidence>
<proteinExistence type="predicted"/>
<dbReference type="OrthoDB" id="1118734at2"/>
<feature type="signal peptide" evidence="1">
    <location>
        <begin position="1"/>
        <end position="20"/>
    </location>
</feature>
<dbReference type="InterPro" id="IPR019619">
    <property type="entry name" value="DUF2490"/>
</dbReference>
<protein>
    <recommendedName>
        <fullName evidence="4">DUF2490 domain-containing protein</fullName>
    </recommendedName>
</protein>
<dbReference type="RefSeq" id="WP_092467138.1">
    <property type="nucleotide sequence ID" value="NZ_FNCZ01000002.1"/>
</dbReference>
<sequence>MKNTLYLLFTFLLFQTSLHAQKNAEDYLGSWYTLGINHRFTEHFSITPYAELHLYEPTSNYNLTFASLNGNYHLKDNQTITLAYAYLDIDSVFDTDNKPNTIEHRILEQYVIKHKFNEINVQHRFRLEQRFLEMTTGNEMQNRIRYRLSLKYPLNKTFYLSLKEEPFVNFQDEAFHENRFFIGFGIHILKNTQLSVDYFKHHIKNNNLNRIQIGISIKTDSRQPKPLTN</sequence>
<evidence type="ECO:0000256" key="1">
    <source>
        <dbReference type="SAM" id="SignalP"/>
    </source>
</evidence>
<accession>A0A1G8BBS2</accession>
<dbReference type="Proteomes" id="UP000199492">
    <property type="component" value="Unassembled WGS sequence"/>
</dbReference>
<dbReference type="STRING" id="262004.SAMN04489796_102264"/>
<organism evidence="2 3">
    <name type="scientific">Winogradskyella thalassocola</name>
    <dbReference type="NCBI Taxonomy" id="262004"/>
    <lineage>
        <taxon>Bacteria</taxon>
        <taxon>Pseudomonadati</taxon>
        <taxon>Bacteroidota</taxon>
        <taxon>Flavobacteriia</taxon>
        <taxon>Flavobacteriales</taxon>
        <taxon>Flavobacteriaceae</taxon>
        <taxon>Winogradskyella</taxon>
    </lineage>
</organism>
<keyword evidence="3" id="KW-1185">Reference proteome</keyword>
<gene>
    <name evidence="2" type="ORF">SAMN04489796_102264</name>
</gene>
<reference evidence="3" key="1">
    <citation type="submission" date="2016-10" db="EMBL/GenBank/DDBJ databases">
        <authorList>
            <person name="Varghese N."/>
            <person name="Submissions S."/>
        </authorList>
    </citation>
    <scope>NUCLEOTIDE SEQUENCE [LARGE SCALE GENOMIC DNA]</scope>
    <source>
        <strain evidence="3">DSM 15363</strain>
    </source>
</reference>
<name>A0A1G8BBS2_9FLAO</name>
<dbReference type="AlphaFoldDB" id="A0A1G8BBS2"/>
<evidence type="ECO:0000313" key="2">
    <source>
        <dbReference type="EMBL" id="SDH30554.1"/>
    </source>
</evidence>
<dbReference type="Pfam" id="PF10677">
    <property type="entry name" value="DUF2490"/>
    <property type="match status" value="1"/>
</dbReference>
<evidence type="ECO:0008006" key="4">
    <source>
        <dbReference type="Google" id="ProtNLM"/>
    </source>
</evidence>
<dbReference type="EMBL" id="FNCZ01000002">
    <property type="protein sequence ID" value="SDH30554.1"/>
    <property type="molecule type" value="Genomic_DNA"/>
</dbReference>
<keyword evidence="1" id="KW-0732">Signal</keyword>
<feature type="chain" id="PRO_5011792852" description="DUF2490 domain-containing protein" evidence="1">
    <location>
        <begin position="21"/>
        <end position="229"/>
    </location>
</feature>